<evidence type="ECO:0000259" key="2">
    <source>
        <dbReference type="Pfam" id="PF14392"/>
    </source>
</evidence>
<dbReference type="AlphaFoldDB" id="A0AAW2TDX1"/>
<organism evidence="3">
    <name type="scientific">Sesamum latifolium</name>
    <dbReference type="NCBI Taxonomy" id="2727402"/>
    <lineage>
        <taxon>Eukaryota</taxon>
        <taxon>Viridiplantae</taxon>
        <taxon>Streptophyta</taxon>
        <taxon>Embryophyta</taxon>
        <taxon>Tracheophyta</taxon>
        <taxon>Spermatophyta</taxon>
        <taxon>Magnoliopsida</taxon>
        <taxon>eudicotyledons</taxon>
        <taxon>Gunneridae</taxon>
        <taxon>Pentapetalae</taxon>
        <taxon>asterids</taxon>
        <taxon>lamiids</taxon>
        <taxon>Lamiales</taxon>
        <taxon>Pedaliaceae</taxon>
        <taxon>Sesamum</taxon>
    </lineage>
</organism>
<dbReference type="EMBL" id="JACGWN010000015">
    <property type="protein sequence ID" value="KAL0401851.1"/>
    <property type="molecule type" value="Genomic_DNA"/>
</dbReference>
<proteinExistence type="predicted"/>
<gene>
    <name evidence="3" type="ORF">Slati_4215000</name>
</gene>
<feature type="compositionally biased region" description="Polar residues" evidence="1">
    <location>
        <begin position="97"/>
        <end position="110"/>
    </location>
</feature>
<name>A0AAW2TDX1_9LAMI</name>
<sequence length="195" mass="20931">MEMDELGCSWGSTLRVRVALNVNSPLKRALKLCSAGGEELLVLFTYECLPNFCYLCDKLGYIRKYCELHFSEGFVDPGNDTLYGPWLRVQVQPKTHSSPVQFAGSRSTALSGGRRGSWAGGQSSTRKQADGPRTTRRGCHVDGLSLRNLILGGLSSAVRDDCEMSEAVVPEVVVPLTYQGPVSVSGAAGGSDPAT</sequence>
<comment type="caution">
    <text evidence="3">The sequence shown here is derived from an EMBL/GenBank/DDBJ whole genome shotgun (WGS) entry which is preliminary data.</text>
</comment>
<dbReference type="Pfam" id="PF14392">
    <property type="entry name" value="zf-CCHC_4"/>
    <property type="match status" value="1"/>
</dbReference>
<reference evidence="3" key="1">
    <citation type="submission" date="2020-06" db="EMBL/GenBank/DDBJ databases">
        <authorList>
            <person name="Li T."/>
            <person name="Hu X."/>
            <person name="Zhang T."/>
            <person name="Song X."/>
            <person name="Zhang H."/>
            <person name="Dai N."/>
            <person name="Sheng W."/>
            <person name="Hou X."/>
            <person name="Wei L."/>
        </authorList>
    </citation>
    <scope>NUCLEOTIDE SEQUENCE</scope>
    <source>
        <strain evidence="3">KEN1</strain>
        <tissue evidence="3">Leaf</tissue>
    </source>
</reference>
<accession>A0AAW2TDX1</accession>
<evidence type="ECO:0000313" key="3">
    <source>
        <dbReference type="EMBL" id="KAL0401851.1"/>
    </source>
</evidence>
<protein>
    <recommendedName>
        <fullName evidence="2">Zinc knuckle CX2CX4HX4C domain-containing protein</fullName>
    </recommendedName>
</protein>
<feature type="region of interest" description="Disordered" evidence="1">
    <location>
        <begin position="97"/>
        <end position="138"/>
    </location>
</feature>
<reference evidence="3" key="2">
    <citation type="journal article" date="2024" name="Plant">
        <title>Genomic evolution and insights into agronomic trait innovations of Sesamum species.</title>
        <authorList>
            <person name="Miao H."/>
            <person name="Wang L."/>
            <person name="Qu L."/>
            <person name="Liu H."/>
            <person name="Sun Y."/>
            <person name="Le M."/>
            <person name="Wang Q."/>
            <person name="Wei S."/>
            <person name="Zheng Y."/>
            <person name="Lin W."/>
            <person name="Duan Y."/>
            <person name="Cao H."/>
            <person name="Xiong S."/>
            <person name="Wang X."/>
            <person name="Wei L."/>
            <person name="Li C."/>
            <person name="Ma Q."/>
            <person name="Ju M."/>
            <person name="Zhao R."/>
            <person name="Li G."/>
            <person name="Mu C."/>
            <person name="Tian Q."/>
            <person name="Mei H."/>
            <person name="Zhang T."/>
            <person name="Gao T."/>
            <person name="Zhang H."/>
        </authorList>
    </citation>
    <scope>NUCLEOTIDE SEQUENCE</scope>
    <source>
        <strain evidence="3">KEN1</strain>
    </source>
</reference>
<dbReference type="InterPro" id="IPR025836">
    <property type="entry name" value="Zn_knuckle_CX2CX4HX4C"/>
</dbReference>
<feature type="domain" description="Zinc knuckle CX2CX4HX4C" evidence="2">
    <location>
        <begin position="22"/>
        <end position="67"/>
    </location>
</feature>
<evidence type="ECO:0000256" key="1">
    <source>
        <dbReference type="SAM" id="MobiDB-lite"/>
    </source>
</evidence>